<evidence type="ECO:0000259" key="6">
    <source>
        <dbReference type="Pfam" id="PF01266"/>
    </source>
</evidence>
<dbReference type="Gene3D" id="3.50.50.60">
    <property type="entry name" value="FAD/NAD(P)-binding domain"/>
    <property type="match status" value="2"/>
</dbReference>
<gene>
    <name evidence="7" type="ORF">HNY73_000215</name>
</gene>
<accession>A0A8T0FYC8</accession>
<organism evidence="7 8">
    <name type="scientific">Argiope bruennichi</name>
    <name type="common">Wasp spider</name>
    <name type="synonym">Aranea bruennichi</name>
    <dbReference type="NCBI Taxonomy" id="94029"/>
    <lineage>
        <taxon>Eukaryota</taxon>
        <taxon>Metazoa</taxon>
        <taxon>Ecdysozoa</taxon>
        <taxon>Arthropoda</taxon>
        <taxon>Chelicerata</taxon>
        <taxon>Arachnida</taxon>
        <taxon>Araneae</taxon>
        <taxon>Araneomorphae</taxon>
        <taxon>Entelegynae</taxon>
        <taxon>Araneoidea</taxon>
        <taxon>Araneidae</taxon>
        <taxon>Argiope</taxon>
    </lineage>
</organism>
<evidence type="ECO:0000256" key="3">
    <source>
        <dbReference type="ARBA" id="ARBA00022630"/>
    </source>
</evidence>
<comment type="caution">
    <text evidence="7">The sequence shown here is derived from an EMBL/GenBank/DDBJ whole genome shotgun (WGS) entry which is preliminary data.</text>
</comment>
<reference evidence="7" key="1">
    <citation type="journal article" date="2020" name="bioRxiv">
        <title>Chromosome-level reference genome of the European wasp spider Argiope bruennichi: a resource for studies on range expansion and evolutionary adaptation.</title>
        <authorList>
            <person name="Sheffer M.M."/>
            <person name="Hoppe A."/>
            <person name="Krehenwinkel H."/>
            <person name="Uhl G."/>
            <person name="Kuss A.W."/>
            <person name="Jensen L."/>
            <person name="Jensen C."/>
            <person name="Gillespie R.G."/>
            <person name="Hoff K.J."/>
            <person name="Prost S."/>
        </authorList>
    </citation>
    <scope>NUCLEOTIDE SEQUENCE</scope>
</reference>
<dbReference type="Pfam" id="PF01266">
    <property type="entry name" value="DAO"/>
    <property type="match status" value="1"/>
</dbReference>
<dbReference type="InterPro" id="IPR045170">
    <property type="entry name" value="MTOX"/>
</dbReference>
<dbReference type="InterPro" id="IPR036188">
    <property type="entry name" value="FAD/NAD-bd_sf"/>
</dbReference>
<evidence type="ECO:0000313" key="7">
    <source>
        <dbReference type="EMBL" id="KAF8795752.1"/>
    </source>
</evidence>
<name>A0A8T0FYC8_ARGBR</name>
<evidence type="ECO:0000256" key="5">
    <source>
        <dbReference type="ARBA" id="ARBA00023002"/>
    </source>
</evidence>
<proteinExistence type="inferred from homology"/>
<dbReference type="Gene3D" id="3.30.9.10">
    <property type="entry name" value="D-Amino Acid Oxidase, subunit A, domain 2"/>
    <property type="match status" value="2"/>
</dbReference>
<evidence type="ECO:0000256" key="2">
    <source>
        <dbReference type="ARBA" id="ARBA00010989"/>
    </source>
</evidence>
<dbReference type="PANTHER" id="PTHR10961">
    <property type="entry name" value="PEROXISOMAL SARCOSINE OXIDASE"/>
    <property type="match status" value="1"/>
</dbReference>
<keyword evidence="5" id="KW-0560">Oxidoreductase</keyword>
<dbReference type="GO" id="GO:0008115">
    <property type="term" value="F:sarcosine oxidase activity"/>
    <property type="evidence" value="ECO:0007669"/>
    <property type="project" value="TreeGrafter"/>
</dbReference>
<evidence type="ECO:0000256" key="1">
    <source>
        <dbReference type="ARBA" id="ARBA00001974"/>
    </source>
</evidence>
<sequence>MDSYDLCIIGAGMFGSSAARHASANPCLKVCLIGPEEPKIEEYNSREIFSSYYDEGRVVLVAERDPAIQVLSKHSINRFREIEKLSGIKFYHPVGTLLAGEKGSPLLLSWLGELKMNRVPFTDLSQAESLNKRYPFLRLEECFHPFLDNSGAGHISPRNLVEAQKKLAKMQGCHLINEVVQEVSENDSGEHKILTESGRIIRAKRVLFCTGAFTKFKKLGLPQHLKIAVHKETAALLEVPDDERERLSSMPTIMMYKKEIEDMPPSTTGTYILPPILYPDGKYYLKIGPMGHQRNSELTTLQEAKEWYSDPGDSEVMEKMSRLIFKIIPKYAKKFPYLQLESCDCRLFDANGAGYVSARKLVEAQKKVASSQGCKIIEDIVCEVDDLDGGIHIIITEKNKIIKAKKVLICAGAFTNYNRLQPVGKVKMIINKETVAMLRLSEQEAKNLSSMPSMTYYMKRDDLPQLLKRSLHFASYAIS</sequence>
<feature type="domain" description="FAD dependent oxidoreductase" evidence="6">
    <location>
        <begin position="5"/>
        <end position="329"/>
    </location>
</feature>
<dbReference type="EMBL" id="JABXBU010000001">
    <property type="protein sequence ID" value="KAF8795752.1"/>
    <property type="molecule type" value="Genomic_DNA"/>
</dbReference>
<dbReference type="AlphaFoldDB" id="A0A8T0FYC8"/>
<keyword evidence="4" id="KW-0274">FAD</keyword>
<reference evidence="7" key="2">
    <citation type="submission" date="2020-06" db="EMBL/GenBank/DDBJ databases">
        <authorList>
            <person name="Sheffer M."/>
        </authorList>
    </citation>
    <scope>NUCLEOTIDE SEQUENCE</scope>
</reference>
<protein>
    <recommendedName>
        <fullName evidence="6">FAD dependent oxidoreductase domain-containing protein</fullName>
    </recommendedName>
</protein>
<keyword evidence="8" id="KW-1185">Reference proteome</keyword>
<comment type="similarity">
    <text evidence="2">Belongs to the MSOX/MTOX family.</text>
</comment>
<dbReference type="SUPFAM" id="SSF51905">
    <property type="entry name" value="FAD/NAD(P)-binding domain"/>
    <property type="match status" value="2"/>
</dbReference>
<dbReference type="InterPro" id="IPR006076">
    <property type="entry name" value="FAD-dep_OxRdtase"/>
</dbReference>
<keyword evidence="3" id="KW-0285">Flavoprotein</keyword>
<evidence type="ECO:0000256" key="4">
    <source>
        <dbReference type="ARBA" id="ARBA00022827"/>
    </source>
</evidence>
<dbReference type="PANTHER" id="PTHR10961:SF10">
    <property type="entry name" value="FAD DEPENDENT OXIDOREDUCTASE DOMAIN-CONTAINING PROTEIN"/>
    <property type="match status" value="1"/>
</dbReference>
<evidence type="ECO:0000313" key="8">
    <source>
        <dbReference type="Proteomes" id="UP000807504"/>
    </source>
</evidence>
<dbReference type="Proteomes" id="UP000807504">
    <property type="component" value="Unassembled WGS sequence"/>
</dbReference>
<dbReference type="GO" id="GO:0050660">
    <property type="term" value="F:flavin adenine dinucleotide binding"/>
    <property type="evidence" value="ECO:0007669"/>
    <property type="project" value="InterPro"/>
</dbReference>
<comment type="cofactor">
    <cofactor evidence="1">
        <name>FAD</name>
        <dbReference type="ChEBI" id="CHEBI:57692"/>
    </cofactor>
</comment>